<sequence length="95" mass="10603">MGAARAGDGRPWRGGPVSSSPRRLGGSDVEMGSGRTQPFHGDAHLDAYNRPSRYSTIASKQQRPRPGGRFRKEAQEKLQKERDEIFSKFADLKFL</sequence>
<feature type="region of interest" description="Disordered" evidence="1">
    <location>
        <begin position="1"/>
        <end position="80"/>
    </location>
</feature>
<accession>D8LR39</accession>
<dbReference type="InParanoid" id="D8LR39"/>
<dbReference type="OrthoDB" id="10444187at2759"/>
<keyword evidence="3" id="KW-1185">Reference proteome</keyword>
<evidence type="ECO:0000313" key="2">
    <source>
        <dbReference type="EMBL" id="CBN77712.1"/>
    </source>
</evidence>
<proteinExistence type="predicted"/>
<reference evidence="2 3" key="1">
    <citation type="journal article" date="2010" name="Nature">
        <title>The Ectocarpus genome and the independent evolution of multicellularity in brown algae.</title>
        <authorList>
            <person name="Cock J.M."/>
            <person name="Sterck L."/>
            <person name="Rouze P."/>
            <person name="Scornet D."/>
            <person name="Allen A.E."/>
            <person name="Amoutzias G."/>
            <person name="Anthouard V."/>
            <person name="Artiguenave F."/>
            <person name="Aury J.M."/>
            <person name="Badger J.H."/>
            <person name="Beszteri B."/>
            <person name="Billiau K."/>
            <person name="Bonnet E."/>
            <person name="Bothwell J.H."/>
            <person name="Bowler C."/>
            <person name="Boyen C."/>
            <person name="Brownlee C."/>
            <person name="Carrano C.J."/>
            <person name="Charrier B."/>
            <person name="Cho G.Y."/>
            <person name="Coelho S.M."/>
            <person name="Collen J."/>
            <person name="Corre E."/>
            <person name="Da Silva C."/>
            <person name="Delage L."/>
            <person name="Delaroque N."/>
            <person name="Dittami S.M."/>
            <person name="Doulbeau S."/>
            <person name="Elias M."/>
            <person name="Farnham G."/>
            <person name="Gachon C.M."/>
            <person name="Gschloessl B."/>
            <person name="Heesch S."/>
            <person name="Jabbari K."/>
            <person name="Jubin C."/>
            <person name="Kawai H."/>
            <person name="Kimura K."/>
            <person name="Kloareg B."/>
            <person name="Kupper F.C."/>
            <person name="Lang D."/>
            <person name="Le Bail A."/>
            <person name="Leblanc C."/>
            <person name="Lerouge P."/>
            <person name="Lohr M."/>
            <person name="Lopez P.J."/>
            <person name="Martens C."/>
            <person name="Maumus F."/>
            <person name="Michel G."/>
            <person name="Miranda-Saavedra D."/>
            <person name="Morales J."/>
            <person name="Moreau H."/>
            <person name="Motomura T."/>
            <person name="Nagasato C."/>
            <person name="Napoli C.A."/>
            <person name="Nelson D.R."/>
            <person name="Nyvall-Collen P."/>
            <person name="Peters A.F."/>
            <person name="Pommier C."/>
            <person name="Potin P."/>
            <person name="Poulain J."/>
            <person name="Quesneville H."/>
            <person name="Read B."/>
            <person name="Rensing S.A."/>
            <person name="Ritter A."/>
            <person name="Rousvoal S."/>
            <person name="Samanta M."/>
            <person name="Samson G."/>
            <person name="Schroeder D.C."/>
            <person name="Segurens B."/>
            <person name="Strittmatter M."/>
            <person name="Tonon T."/>
            <person name="Tregear J.W."/>
            <person name="Valentin K."/>
            <person name="von Dassow P."/>
            <person name="Yamagishi T."/>
            <person name="Van de Peer Y."/>
            <person name="Wincker P."/>
        </authorList>
    </citation>
    <scope>NUCLEOTIDE SEQUENCE [LARGE SCALE GENOMIC DNA]</scope>
    <source>
        <strain evidence="3">Ec32 / CCAP1310/4</strain>
    </source>
</reference>
<feature type="compositionally biased region" description="Basic and acidic residues" evidence="1">
    <location>
        <begin position="70"/>
        <end position="80"/>
    </location>
</feature>
<name>D8LR39_ECTSI</name>
<organism evidence="2 3">
    <name type="scientific">Ectocarpus siliculosus</name>
    <name type="common">Brown alga</name>
    <name type="synonym">Conferva siliculosa</name>
    <dbReference type="NCBI Taxonomy" id="2880"/>
    <lineage>
        <taxon>Eukaryota</taxon>
        <taxon>Sar</taxon>
        <taxon>Stramenopiles</taxon>
        <taxon>Ochrophyta</taxon>
        <taxon>PX clade</taxon>
        <taxon>Phaeophyceae</taxon>
        <taxon>Ectocarpales</taxon>
        <taxon>Ectocarpaceae</taxon>
        <taxon>Ectocarpus</taxon>
    </lineage>
</organism>
<evidence type="ECO:0000256" key="1">
    <source>
        <dbReference type="SAM" id="MobiDB-lite"/>
    </source>
</evidence>
<gene>
    <name evidence="2" type="ORF">Esi_0062_0056</name>
</gene>
<dbReference type="AlphaFoldDB" id="D8LR39"/>
<dbReference type="EMBL" id="FN648841">
    <property type="protein sequence ID" value="CBN77712.1"/>
    <property type="molecule type" value="Genomic_DNA"/>
</dbReference>
<dbReference type="Proteomes" id="UP000002630">
    <property type="component" value="Linkage Group LG16"/>
</dbReference>
<dbReference type="EMBL" id="FN649741">
    <property type="protein sequence ID" value="CBN77712.1"/>
    <property type="molecule type" value="Genomic_DNA"/>
</dbReference>
<evidence type="ECO:0000313" key="3">
    <source>
        <dbReference type="Proteomes" id="UP000002630"/>
    </source>
</evidence>
<protein>
    <submittedName>
        <fullName evidence="2">Uncharacterized protein</fullName>
    </submittedName>
</protein>
<feature type="compositionally biased region" description="Polar residues" evidence="1">
    <location>
        <begin position="52"/>
        <end position="61"/>
    </location>
</feature>